<evidence type="ECO:0000313" key="3">
    <source>
        <dbReference type="Proteomes" id="UP000010796"/>
    </source>
</evidence>
<dbReference type="InterPro" id="IPR000297">
    <property type="entry name" value="PPIase_PpiC"/>
</dbReference>
<dbReference type="AlphaFoldDB" id="L0FVX2"/>
<dbReference type="Proteomes" id="UP000010796">
    <property type="component" value="Chromosome"/>
</dbReference>
<dbReference type="EMBL" id="CP003346">
    <property type="protein sequence ID" value="AGA76911.1"/>
    <property type="molecule type" value="Genomic_DNA"/>
</dbReference>
<dbReference type="Pfam" id="PF13145">
    <property type="entry name" value="Rotamase_2"/>
    <property type="match status" value="1"/>
</dbReference>
<evidence type="ECO:0000313" key="2">
    <source>
        <dbReference type="EMBL" id="AGA76911.1"/>
    </source>
</evidence>
<proteinExistence type="predicted"/>
<dbReference type="GO" id="GO:0003755">
    <property type="term" value="F:peptidyl-prolyl cis-trans isomerase activity"/>
    <property type="evidence" value="ECO:0007669"/>
    <property type="project" value="InterPro"/>
</dbReference>
<reference evidence="3" key="1">
    <citation type="submission" date="2012-02" db="EMBL/GenBank/DDBJ databases">
        <title>The complete genome of Echinicola vietnamensis DSM 17526.</title>
        <authorList>
            <person name="Lucas S."/>
            <person name="Copeland A."/>
            <person name="Lapidus A."/>
            <person name="Glavina del Rio T."/>
            <person name="Dalin E."/>
            <person name="Tice H."/>
            <person name="Bruce D."/>
            <person name="Goodwin L."/>
            <person name="Pitluck S."/>
            <person name="Peters L."/>
            <person name="Ovchinnikova G."/>
            <person name="Teshima H."/>
            <person name="Kyrpides N."/>
            <person name="Mavromatis K."/>
            <person name="Ivanova N."/>
            <person name="Brettin T."/>
            <person name="Detter J.C."/>
            <person name="Han C."/>
            <person name="Larimer F."/>
            <person name="Land M."/>
            <person name="Hauser L."/>
            <person name="Markowitz V."/>
            <person name="Cheng J.-F."/>
            <person name="Hugenholtz P."/>
            <person name="Woyke T."/>
            <person name="Wu D."/>
            <person name="Brambilla E."/>
            <person name="Klenk H.-P."/>
            <person name="Eisen J.A."/>
        </authorList>
    </citation>
    <scope>NUCLEOTIDE SEQUENCE [LARGE SCALE GENOMIC DNA]</scope>
    <source>
        <strain evidence="3">DSM 17526 / LMG 23754 / KMM 6221</strain>
    </source>
</reference>
<feature type="domain" description="PpiC" evidence="1">
    <location>
        <begin position="139"/>
        <end position="271"/>
    </location>
</feature>
<name>L0FVX2_ECHVK</name>
<dbReference type="KEGG" id="evi:Echvi_0633"/>
<dbReference type="STRING" id="926556.Echvi_0633"/>
<sequence length="307" mass="35385">MRMKKRESKISLLGSTSSVVLFLFMAAGVVSSCGFFKVKSEEDTAANSSPAVASVDDIYLRQSDLDFVTREATSASDSTDLANRYVQSWVKKHLMIKEASQKVSVSKAELDKKLLDYKYALIVYEYEKAYIEENLNREVSDEEVNAYYEENIHNFTLKEIIVRANFIKMNKSLPQNNQANRLLNQSGEAAKLELRELAIKSAANYFLEDSTWVKFDEIITNTPLAENQNKVQLLTRGKPLIKVEDDQYNYYFKVLEYKLRDQVPPVEFVRDEISKIIVNKRKVNLAEDLQNEVYSRAKGNNEFKIYE</sequence>
<gene>
    <name evidence="2" type="ordered locus">Echvi_0633</name>
</gene>
<accession>L0FVX2</accession>
<dbReference type="eggNOG" id="COG0760">
    <property type="taxonomic scope" value="Bacteria"/>
</dbReference>
<protein>
    <recommendedName>
        <fullName evidence="1">PpiC domain-containing protein</fullName>
    </recommendedName>
</protein>
<organism evidence="2 3">
    <name type="scientific">Echinicola vietnamensis (strain DSM 17526 / LMG 23754 / KMM 6221)</name>
    <dbReference type="NCBI Taxonomy" id="926556"/>
    <lineage>
        <taxon>Bacteria</taxon>
        <taxon>Pseudomonadati</taxon>
        <taxon>Bacteroidota</taxon>
        <taxon>Cytophagia</taxon>
        <taxon>Cytophagales</taxon>
        <taxon>Cyclobacteriaceae</taxon>
        <taxon>Echinicola</taxon>
    </lineage>
</organism>
<dbReference type="PROSITE" id="PS51257">
    <property type="entry name" value="PROKAR_LIPOPROTEIN"/>
    <property type="match status" value="1"/>
</dbReference>
<keyword evidence="3" id="KW-1185">Reference proteome</keyword>
<evidence type="ECO:0000259" key="1">
    <source>
        <dbReference type="Pfam" id="PF13145"/>
    </source>
</evidence>
<dbReference type="HOGENOM" id="CLU_080679_0_0_10"/>